<evidence type="ECO:0000256" key="2">
    <source>
        <dbReference type="ARBA" id="ARBA00004613"/>
    </source>
</evidence>
<evidence type="ECO:0000256" key="8">
    <source>
        <dbReference type="ARBA" id="ARBA00022537"/>
    </source>
</evidence>
<dbReference type="SUPFAM" id="SSF48403">
    <property type="entry name" value="Ankyrin repeat"/>
    <property type="match status" value="1"/>
</dbReference>
<dbReference type="PROSITE" id="PS50088">
    <property type="entry name" value="ANK_REPEAT"/>
    <property type="match status" value="2"/>
</dbReference>
<evidence type="ECO:0000256" key="1">
    <source>
        <dbReference type="ARBA" id="ARBA00004175"/>
    </source>
</evidence>
<dbReference type="InterPro" id="IPR024862">
    <property type="entry name" value="TRPV"/>
</dbReference>
<evidence type="ECO:0000256" key="5">
    <source>
        <dbReference type="ARBA" id="ARBA00022475"/>
    </source>
</evidence>
<evidence type="ECO:0000256" key="4">
    <source>
        <dbReference type="ARBA" id="ARBA00022448"/>
    </source>
</evidence>
<keyword evidence="14" id="KW-0106">Calcium</keyword>
<dbReference type="Gene3D" id="1.25.40.20">
    <property type="entry name" value="Ankyrin repeat-containing domain"/>
    <property type="match status" value="1"/>
</dbReference>
<dbReference type="InterPro" id="IPR036770">
    <property type="entry name" value="Ankyrin_rpt-contain_sf"/>
</dbReference>
<keyword evidence="20" id="KW-0675">Receptor</keyword>
<evidence type="ECO:0000256" key="12">
    <source>
        <dbReference type="ARBA" id="ARBA00022699"/>
    </source>
</evidence>
<keyword evidence="15" id="KW-0638">Presynaptic neurotoxin</keyword>
<feature type="repeat" description="ANK" evidence="19">
    <location>
        <begin position="211"/>
        <end position="243"/>
    </location>
</feature>
<keyword evidence="19" id="KW-0040">ANK repeat</keyword>
<keyword evidence="5" id="KW-1003">Cell membrane</keyword>
<evidence type="ECO:0000256" key="15">
    <source>
        <dbReference type="ARBA" id="ARBA00023028"/>
    </source>
</evidence>
<comment type="subcellular location">
    <subcellularLocation>
        <location evidence="3">Cell membrane</location>
        <topology evidence="3">Multi-pass membrane protein</topology>
    </subcellularLocation>
    <subcellularLocation>
        <location evidence="2">Secreted</location>
    </subcellularLocation>
    <subcellularLocation>
        <location evidence="1">Target cell membrane</location>
    </subcellularLocation>
</comment>
<keyword evidence="16" id="KW-0406">Ion transport</keyword>
<dbReference type="GO" id="GO:0090729">
    <property type="term" value="F:toxin activity"/>
    <property type="evidence" value="ECO:0007669"/>
    <property type="project" value="UniProtKB-KW"/>
</dbReference>
<dbReference type="PANTHER" id="PTHR10582">
    <property type="entry name" value="TRANSIENT RECEPTOR POTENTIAL ION CHANNEL PROTEIN"/>
    <property type="match status" value="1"/>
</dbReference>
<evidence type="ECO:0000256" key="9">
    <source>
        <dbReference type="ARBA" id="ARBA00022568"/>
    </source>
</evidence>
<protein>
    <submittedName>
        <fullName evidence="20">Transient receptor potential cation channel subfamily V member 5</fullName>
    </submittedName>
</protein>
<keyword evidence="17" id="KW-1053">Target membrane</keyword>
<evidence type="ECO:0000256" key="6">
    <source>
        <dbReference type="ARBA" id="ARBA00022483"/>
    </source>
</evidence>
<keyword evidence="10" id="KW-0800">Toxin</keyword>
<keyword evidence="4" id="KW-0813">Transport</keyword>
<dbReference type="GO" id="GO:0098703">
    <property type="term" value="P:calcium ion import across plasma membrane"/>
    <property type="evidence" value="ECO:0007669"/>
    <property type="project" value="TreeGrafter"/>
</dbReference>
<evidence type="ECO:0000313" key="21">
    <source>
        <dbReference type="Proteomes" id="UP001054945"/>
    </source>
</evidence>
<keyword evidence="8" id="KW-1052">Target cell membrane</keyword>
<dbReference type="InterPro" id="IPR002110">
    <property type="entry name" value="Ankyrin_rpt"/>
</dbReference>
<keyword evidence="7" id="KW-0964">Secreted</keyword>
<keyword evidence="9" id="KW-0109">Calcium transport</keyword>
<keyword evidence="6" id="KW-0268">Exocytosis</keyword>
<sequence>MGQKYSVENLLKFSDRGASSLATSLLDEIVSKEEANQSLSPLYLLANYKKSGSLIERYLLEGQKELENIATNELRQYLYKDGEGEVMEREDQISKEKKISKSLLEARSPRHAGESLLHVLVLCNTDAHTHIAMFLVELYPALAHDIVEDEEYYGATAMHFAIAYENSKLVRKLVEIGADVHQRANGKFFMPIDQQWPIPRAKTNFEGLSYFGEYPLSWAACCDDEPSYNLLVKHGADPNLQDTFGNNILHVLVIRDKLKMYGYALRHPIQPASDHLCNKFGLTPLTLACKLGRNTIFREMLEFSSLEFWRYSNITCSGYPLNALDSLQPNGRANMFRIISLSNLQIINSALMIILKGNSTEHLDMLEGGVIQRLLEEKWKTFAQSIVKDDNWLVMDDTTSVAFTKTSHDAHPFAEPQYCGVSASYHPGNLCLEKMMPPTLYYAEIATCLGCIGFGIIQQVQEILAQGLLGFLYSLTTSPTKSTFVLSCFPHFVLHPLSCTWRQGNRRHPLGHGHPRIMVLSHLLCRLSFSCSRTNPPKEVTAKKILILSSDLDGVVPHDPWFIRVRRISRNVLSKTDPASICYVYGVHSHLATQHVDSHDGKHVLRSHHSWANIIVALERSIDSKSAREFIQTYSIKMPSSTKDTEVRGVYFSDESFLKTMTACWKTNCSRIAKSWRNAADVRRRYNLFPSKQPTARLRNGKIILEWNPIPAPIYKPLKPPTNPKSTIPNAGFDDLLTQVASASGFDIEKTQWCA</sequence>
<keyword evidence="12" id="KW-0528">Neurotoxin</keyword>
<keyword evidence="21" id="KW-1185">Reference proteome</keyword>
<evidence type="ECO:0000256" key="16">
    <source>
        <dbReference type="ARBA" id="ARBA00023065"/>
    </source>
</evidence>
<dbReference type="PROSITE" id="PS50297">
    <property type="entry name" value="ANK_REP_REGION"/>
    <property type="match status" value="1"/>
</dbReference>
<feature type="repeat" description="ANK" evidence="19">
    <location>
        <begin position="153"/>
        <end position="185"/>
    </location>
</feature>
<organism evidence="20 21">
    <name type="scientific">Caerostris extrusa</name>
    <name type="common">Bark spider</name>
    <name type="synonym">Caerostris bankana</name>
    <dbReference type="NCBI Taxonomy" id="172846"/>
    <lineage>
        <taxon>Eukaryota</taxon>
        <taxon>Metazoa</taxon>
        <taxon>Ecdysozoa</taxon>
        <taxon>Arthropoda</taxon>
        <taxon>Chelicerata</taxon>
        <taxon>Arachnida</taxon>
        <taxon>Araneae</taxon>
        <taxon>Araneomorphae</taxon>
        <taxon>Entelegynae</taxon>
        <taxon>Araneoidea</taxon>
        <taxon>Araneidae</taxon>
        <taxon>Caerostris</taxon>
    </lineage>
</organism>
<dbReference type="EMBL" id="BPLR01011531">
    <property type="protein sequence ID" value="GIY47172.1"/>
    <property type="molecule type" value="Genomic_DNA"/>
</dbReference>
<dbReference type="GO" id="GO:0005262">
    <property type="term" value="F:calcium channel activity"/>
    <property type="evidence" value="ECO:0007669"/>
    <property type="project" value="UniProtKB-KW"/>
</dbReference>
<gene>
    <name evidence="20" type="primary">Trpv5</name>
    <name evidence="20" type="ORF">CEXT_400771</name>
</gene>
<dbReference type="GO" id="GO:0005886">
    <property type="term" value="C:plasma membrane"/>
    <property type="evidence" value="ECO:0007669"/>
    <property type="project" value="UniProtKB-SubCell"/>
</dbReference>
<dbReference type="GO" id="GO:0005576">
    <property type="term" value="C:extracellular region"/>
    <property type="evidence" value="ECO:0007669"/>
    <property type="project" value="UniProtKB-SubCell"/>
</dbReference>
<dbReference type="AlphaFoldDB" id="A0AAV4TR30"/>
<dbReference type="GO" id="GO:0044218">
    <property type="term" value="C:other organism cell membrane"/>
    <property type="evidence" value="ECO:0007669"/>
    <property type="project" value="UniProtKB-KW"/>
</dbReference>
<dbReference type="GO" id="GO:0044231">
    <property type="term" value="C:host cell presynaptic membrane"/>
    <property type="evidence" value="ECO:0007669"/>
    <property type="project" value="UniProtKB-KW"/>
</dbReference>
<comment type="caution">
    <text evidence="20">The sequence shown here is derived from an EMBL/GenBank/DDBJ whole genome shotgun (WGS) entry which is preliminary data.</text>
</comment>
<evidence type="ECO:0000256" key="19">
    <source>
        <dbReference type="PROSITE-ProRule" id="PRU00023"/>
    </source>
</evidence>
<name>A0AAV4TR30_CAEEX</name>
<evidence type="ECO:0000256" key="17">
    <source>
        <dbReference type="ARBA" id="ARBA00023298"/>
    </source>
</evidence>
<evidence type="ECO:0000256" key="3">
    <source>
        <dbReference type="ARBA" id="ARBA00004651"/>
    </source>
</evidence>
<keyword evidence="11" id="KW-0107">Calcium channel</keyword>
<evidence type="ECO:0000256" key="18">
    <source>
        <dbReference type="ARBA" id="ARBA00023303"/>
    </source>
</evidence>
<evidence type="ECO:0000256" key="7">
    <source>
        <dbReference type="ARBA" id="ARBA00022525"/>
    </source>
</evidence>
<dbReference type="Pfam" id="PF12796">
    <property type="entry name" value="Ank_2"/>
    <property type="match status" value="1"/>
</dbReference>
<keyword evidence="13" id="KW-0677">Repeat</keyword>
<keyword evidence="18" id="KW-0407">Ion channel</keyword>
<dbReference type="Proteomes" id="UP001054945">
    <property type="component" value="Unassembled WGS sequence"/>
</dbReference>
<dbReference type="GO" id="GO:0006887">
    <property type="term" value="P:exocytosis"/>
    <property type="evidence" value="ECO:0007669"/>
    <property type="project" value="UniProtKB-KW"/>
</dbReference>
<accession>A0AAV4TR30</accession>
<evidence type="ECO:0000313" key="20">
    <source>
        <dbReference type="EMBL" id="GIY47172.1"/>
    </source>
</evidence>
<evidence type="ECO:0000256" key="14">
    <source>
        <dbReference type="ARBA" id="ARBA00022837"/>
    </source>
</evidence>
<evidence type="ECO:0000256" key="11">
    <source>
        <dbReference type="ARBA" id="ARBA00022673"/>
    </source>
</evidence>
<proteinExistence type="predicted"/>
<keyword evidence="8" id="KW-0472">Membrane</keyword>
<dbReference type="SMART" id="SM00248">
    <property type="entry name" value="ANK"/>
    <property type="match status" value="5"/>
</dbReference>
<evidence type="ECO:0000256" key="10">
    <source>
        <dbReference type="ARBA" id="ARBA00022656"/>
    </source>
</evidence>
<dbReference type="PANTHER" id="PTHR10582:SF2">
    <property type="entry name" value="INACTIVE"/>
    <property type="match status" value="1"/>
</dbReference>
<dbReference type="Pfam" id="PF00023">
    <property type="entry name" value="Ank"/>
    <property type="match status" value="1"/>
</dbReference>
<evidence type="ECO:0000256" key="13">
    <source>
        <dbReference type="ARBA" id="ARBA00022737"/>
    </source>
</evidence>
<reference evidence="20 21" key="1">
    <citation type="submission" date="2021-06" db="EMBL/GenBank/DDBJ databases">
        <title>Caerostris extrusa draft genome.</title>
        <authorList>
            <person name="Kono N."/>
            <person name="Arakawa K."/>
        </authorList>
    </citation>
    <scope>NUCLEOTIDE SEQUENCE [LARGE SCALE GENOMIC DNA]</scope>
</reference>